<sequence>MMISNKVELIGSIKIIMTKVFIAVLIPIEQIENNINILLEQLQKCAICKAARTLALFFVKSLTP</sequence>
<organism evidence="1 2">
    <name type="scientific">Neisseria dumasiana</name>
    <dbReference type="NCBI Taxonomy" id="1931275"/>
    <lineage>
        <taxon>Bacteria</taxon>
        <taxon>Pseudomonadati</taxon>
        <taxon>Pseudomonadota</taxon>
        <taxon>Betaproteobacteria</taxon>
        <taxon>Neisseriales</taxon>
        <taxon>Neisseriaceae</taxon>
        <taxon>Neisseria</taxon>
    </lineage>
</organism>
<gene>
    <name evidence="1" type="ORF">BV912_01340</name>
</gene>
<dbReference type="AlphaFoldDB" id="A0A1X3DL77"/>
<dbReference type="EMBL" id="MTAB01000002">
    <property type="protein sequence ID" value="OSI25049.1"/>
    <property type="molecule type" value="Genomic_DNA"/>
</dbReference>
<evidence type="ECO:0000313" key="1">
    <source>
        <dbReference type="EMBL" id="OSI25049.1"/>
    </source>
</evidence>
<reference evidence="2" key="1">
    <citation type="submission" date="2017-01" db="EMBL/GenBank/DDBJ databases">
        <authorList>
            <person name="Mah S.A."/>
            <person name="Swanson W.J."/>
            <person name="Moy G.W."/>
            <person name="Vacquier V.D."/>
        </authorList>
    </citation>
    <scope>NUCLEOTIDE SEQUENCE [LARGE SCALE GENOMIC DNA]</scope>
    <source>
        <strain evidence="2">124861</strain>
    </source>
</reference>
<proteinExistence type="predicted"/>
<evidence type="ECO:0000313" key="2">
    <source>
        <dbReference type="Proteomes" id="UP000193303"/>
    </source>
</evidence>
<dbReference type="Proteomes" id="UP000193303">
    <property type="component" value="Unassembled WGS sequence"/>
</dbReference>
<comment type="caution">
    <text evidence="1">The sequence shown here is derived from an EMBL/GenBank/DDBJ whole genome shotgun (WGS) entry which is preliminary data.</text>
</comment>
<name>A0A1X3DL77_9NEIS</name>
<accession>A0A1X3DL77</accession>
<protein>
    <submittedName>
        <fullName evidence="1">Uncharacterized protein</fullName>
    </submittedName>
</protein>